<name>A0A5N6M941_9ASTR</name>
<evidence type="ECO:0000313" key="2">
    <source>
        <dbReference type="Proteomes" id="UP000326396"/>
    </source>
</evidence>
<reference evidence="1 2" key="1">
    <citation type="submission" date="2019-05" db="EMBL/GenBank/DDBJ databases">
        <title>Mikania micrantha, genome provides insights into the molecular mechanism of rapid growth.</title>
        <authorList>
            <person name="Liu B."/>
        </authorList>
    </citation>
    <scope>NUCLEOTIDE SEQUENCE [LARGE SCALE GENOMIC DNA]</scope>
    <source>
        <strain evidence="1">NLD-2019</strain>
        <tissue evidence="1">Leaf</tissue>
    </source>
</reference>
<evidence type="ECO:0000313" key="1">
    <source>
        <dbReference type="EMBL" id="KAD3337175.1"/>
    </source>
</evidence>
<dbReference type="Proteomes" id="UP000326396">
    <property type="component" value="Linkage Group LG6"/>
</dbReference>
<protein>
    <submittedName>
        <fullName evidence="1">Uncharacterized protein</fullName>
    </submittedName>
</protein>
<dbReference type="OrthoDB" id="507126at2759"/>
<keyword evidence="2" id="KW-1185">Reference proteome</keyword>
<proteinExistence type="predicted"/>
<dbReference type="EMBL" id="SZYD01000016">
    <property type="protein sequence ID" value="KAD3337175.1"/>
    <property type="molecule type" value="Genomic_DNA"/>
</dbReference>
<sequence length="74" mass="7851">MLASNASISFMVRTIRDKDDDVYKSMVSGFGYGVVISLVTGMKGPSVISSGAMFALLNAGMHKAGIDSSKLYRV</sequence>
<comment type="caution">
    <text evidence="1">The sequence shown here is derived from an EMBL/GenBank/DDBJ whole genome shotgun (WGS) entry which is preliminary data.</text>
</comment>
<accession>A0A5N6M941</accession>
<gene>
    <name evidence="1" type="ORF">E3N88_32695</name>
</gene>
<organism evidence="1 2">
    <name type="scientific">Mikania micrantha</name>
    <name type="common">bitter vine</name>
    <dbReference type="NCBI Taxonomy" id="192012"/>
    <lineage>
        <taxon>Eukaryota</taxon>
        <taxon>Viridiplantae</taxon>
        <taxon>Streptophyta</taxon>
        <taxon>Embryophyta</taxon>
        <taxon>Tracheophyta</taxon>
        <taxon>Spermatophyta</taxon>
        <taxon>Magnoliopsida</taxon>
        <taxon>eudicotyledons</taxon>
        <taxon>Gunneridae</taxon>
        <taxon>Pentapetalae</taxon>
        <taxon>asterids</taxon>
        <taxon>campanulids</taxon>
        <taxon>Asterales</taxon>
        <taxon>Asteraceae</taxon>
        <taxon>Asteroideae</taxon>
        <taxon>Heliantheae alliance</taxon>
        <taxon>Eupatorieae</taxon>
        <taxon>Mikania</taxon>
    </lineage>
</organism>
<dbReference type="AlphaFoldDB" id="A0A5N6M941"/>